<protein>
    <submittedName>
        <fullName evidence="2">HAD-superfamily hydrolase, subfamily IB, PSPase-like</fullName>
    </submittedName>
</protein>
<evidence type="ECO:0000313" key="3">
    <source>
        <dbReference type="Proteomes" id="UP000237105"/>
    </source>
</evidence>
<dbReference type="Pfam" id="PF06888">
    <property type="entry name" value="Put_Phosphatase"/>
    <property type="match status" value="1"/>
</dbReference>
<dbReference type="STRING" id="3476.A0A2P5DTU3"/>
<name>A0A2P5DTU3_PARAD</name>
<keyword evidence="2" id="KW-0378">Hydrolase</keyword>
<keyword evidence="3" id="KW-1185">Reference proteome</keyword>
<dbReference type="GO" id="GO:0016791">
    <property type="term" value="F:phosphatase activity"/>
    <property type="evidence" value="ECO:0007669"/>
    <property type="project" value="InterPro"/>
</dbReference>
<sequence>MRASLSAQGKKRFIYVGDGRPDFCAGLKLEGDDYLLAQEGFPNLGFNQHEPEPCQAKDSSMAQLGGASDSLAQHSKHTLPCRKINCS</sequence>
<reference evidence="3" key="1">
    <citation type="submission" date="2016-06" db="EMBL/GenBank/DDBJ databases">
        <title>Parallel loss of symbiosis genes in relatives of nitrogen-fixing non-legume Parasponia.</title>
        <authorList>
            <person name="Van Velzen R."/>
            <person name="Holmer R."/>
            <person name="Bu F."/>
            <person name="Rutten L."/>
            <person name="Van Zeijl A."/>
            <person name="Liu W."/>
            <person name="Santuari L."/>
            <person name="Cao Q."/>
            <person name="Sharma T."/>
            <person name="Shen D."/>
            <person name="Roswanjaya Y."/>
            <person name="Wardhani T."/>
            <person name="Kalhor M.S."/>
            <person name="Jansen J."/>
            <person name="Van den Hoogen J."/>
            <person name="Gungor B."/>
            <person name="Hartog M."/>
            <person name="Hontelez J."/>
            <person name="Verver J."/>
            <person name="Yang W.-C."/>
            <person name="Schijlen E."/>
            <person name="Repin R."/>
            <person name="Schilthuizen M."/>
            <person name="Schranz E."/>
            <person name="Heidstra R."/>
            <person name="Miyata K."/>
            <person name="Fedorova E."/>
            <person name="Kohlen W."/>
            <person name="Bisseling T."/>
            <person name="Smit S."/>
            <person name="Geurts R."/>
        </authorList>
    </citation>
    <scope>NUCLEOTIDE SEQUENCE [LARGE SCALE GENOMIC DNA]</scope>
    <source>
        <strain evidence="3">cv. WU1-14</strain>
    </source>
</reference>
<dbReference type="OrthoDB" id="936801at2759"/>
<dbReference type="InterPro" id="IPR016965">
    <property type="entry name" value="Pase_PHOSPHO-typ"/>
</dbReference>
<evidence type="ECO:0000256" key="1">
    <source>
        <dbReference type="SAM" id="MobiDB-lite"/>
    </source>
</evidence>
<accession>A0A2P5DTU3</accession>
<feature type="region of interest" description="Disordered" evidence="1">
    <location>
        <begin position="52"/>
        <end position="71"/>
    </location>
</feature>
<organism evidence="2 3">
    <name type="scientific">Parasponia andersonii</name>
    <name type="common">Sponia andersonii</name>
    <dbReference type="NCBI Taxonomy" id="3476"/>
    <lineage>
        <taxon>Eukaryota</taxon>
        <taxon>Viridiplantae</taxon>
        <taxon>Streptophyta</taxon>
        <taxon>Embryophyta</taxon>
        <taxon>Tracheophyta</taxon>
        <taxon>Spermatophyta</taxon>
        <taxon>Magnoliopsida</taxon>
        <taxon>eudicotyledons</taxon>
        <taxon>Gunneridae</taxon>
        <taxon>Pentapetalae</taxon>
        <taxon>rosids</taxon>
        <taxon>fabids</taxon>
        <taxon>Rosales</taxon>
        <taxon>Cannabaceae</taxon>
        <taxon>Parasponia</taxon>
    </lineage>
</organism>
<dbReference type="EMBL" id="JXTB01000017">
    <property type="protein sequence ID" value="PON76699.1"/>
    <property type="molecule type" value="Genomic_DNA"/>
</dbReference>
<gene>
    <name evidence="2" type="ORF">PanWU01x14_033850</name>
</gene>
<comment type="caution">
    <text evidence="2">The sequence shown here is derived from an EMBL/GenBank/DDBJ whole genome shotgun (WGS) entry which is preliminary data.</text>
</comment>
<dbReference type="Proteomes" id="UP000237105">
    <property type="component" value="Unassembled WGS sequence"/>
</dbReference>
<evidence type="ECO:0000313" key="2">
    <source>
        <dbReference type="EMBL" id="PON76699.1"/>
    </source>
</evidence>
<proteinExistence type="predicted"/>
<dbReference type="AlphaFoldDB" id="A0A2P5DTU3"/>